<keyword evidence="4" id="KW-0804">Transcription</keyword>
<dbReference type="Gene3D" id="3.40.190.10">
    <property type="entry name" value="Periplasmic binding protein-like II"/>
    <property type="match status" value="2"/>
</dbReference>
<evidence type="ECO:0000256" key="3">
    <source>
        <dbReference type="ARBA" id="ARBA00023125"/>
    </source>
</evidence>
<dbReference type="Gene3D" id="1.10.10.10">
    <property type="entry name" value="Winged helix-like DNA-binding domain superfamily/Winged helix DNA-binding domain"/>
    <property type="match status" value="1"/>
</dbReference>
<evidence type="ECO:0000256" key="4">
    <source>
        <dbReference type="ARBA" id="ARBA00023163"/>
    </source>
</evidence>
<protein>
    <submittedName>
        <fullName evidence="6">Transcriptional regulator</fullName>
    </submittedName>
</protein>
<evidence type="ECO:0000313" key="7">
    <source>
        <dbReference type="Proteomes" id="UP000002785"/>
    </source>
</evidence>
<dbReference type="InterPro" id="IPR000847">
    <property type="entry name" value="LysR_HTH_N"/>
</dbReference>
<dbReference type="PROSITE" id="PS50931">
    <property type="entry name" value="HTH_LYSR"/>
    <property type="match status" value="1"/>
</dbReference>
<dbReference type="AlphaFoldDB" id="B5I3M3"/>
<proteinExistence type="inferred from homology"/>
<dbReference type="eggNOG" id="COG0583">
    <property type="taxonomic scope" value="Bacteria"/>
</dbReference>
<keyword evidence="2" id="KW-0805">Transcription regulation</keyword>
<dbReference type="Pfam" id="PF03466">
    <property type="entry name" value="LysR_substrate"/>
    <property type="match status" value="1"/>
</dbReference>
<dbReference type="GO" id="GO:0032993">
    <property type="term" value="C:protein-DNA complex"/>
    <property type="evidence" value="ECO:0007669"/>
    <property type="project" value="TreeGrafter"/>
</dbReference>
<dbReference type="InterPro" id="IPR036388">
    <property type="entry name" value="WH-like_DNA-bd_sf"/>
</dbReference>
<evidence type="ECO:0000256" key="2">
    <source>
        <dbReference type="ARBA" id="ARBA00023015"/>
    </source>
</evidence>
<dbReference type="CDD" id="cd08414">
    <property type="entry name" value="PBP2_LTTR_aromatics_like"/>
    <property type="match status" value="1"/>
</dbReference>
<dbReference type="PANTHER" id="PTHR30346">
    <property type="entry name" value="TRANSCRIPTIONAL DUAL REGULATOR HCAR-RELATED"/>
    <property type="match status" value="1"/>
</dbReference>
<comment type="similarity">
    <text evidence="1">Belongs to the LysR transcriptional regulatory family.</text>
</comment>
<sequence>MDLRRLRYFLAVAEDLHFGHAAERLGITQPALSQQVSKLEMELGATLIERTSRTVSLTEAGRDVLGPLRRCVAAYEEARVVARRAPSSGGGVLRIGFPRGESSTVLTPFLRRIAHGAPGIRMELTDVPCERQAVAVREGELDVGFMHLPILEPNLTPLVIRRDRLVVVMPGNHPCAKDRFVDIRSLEEEPFIGVRLRCPAYTDALGTLARHGGFRPRIEIETNGIEATVSMVADRLGVAIVPGAGVQRHPGVAIRDISPAPHRLDLAFVLHQDQRSPVLRTMRRVVQEASREKALARDGVREERAV</sequence>
<evidence type="ECO:0000313" key="6">
    <source>
        <dbReference type="EMBL" id="EDY59678.1"/>
    </source>
</evidence>
<evidence type="ECO:0000256" key="1">
    <source>
        <dbReference type="ARBA" id="ARBA00009437"/>
    </source>
</evidence>
<dbReference type="Proteomes" id="UP000002785">
    <property type="component" value="Chromosome"/>
</dbReference>
<gene>
    <name evidence="6" type="ORF">SSEG_06268</name>
</gene>
<dbReference type="GO" id="GO:0003677">
    <property type="term" value="F:DNA binding"/>
    <property type="evidence" value="ECO:0007669"/>
    <property type="project" value="UniProtKB-KW"/>
</dbReference>
<dbReference type="EMBL" id="CM000951">
    <property type="protein sequence ID" value="EDY59678.1"/>
    <property type="molecule type" value="Genomic_DNA"/>
</dbReference>
<feature type="domain" description="HTH lysR-type" evidence="5">
    <location>
        <begin position="1"/>
        <end position="58"/>
    </location>
</feature>
<dbReference type="PRINTS" id="PR00039">
    <property type="entry name" value="HTHLYSR"/>
</dbReference>
<keyword evidence="3" id="KW-0238">DNA-binding</keyword>
<dbReference type="InterPro" id="IPR005119">
    <property type="entry name" value="LysR_subst-bd"/>
</dbReference>
<dbReference type="Pfam" id="PF00126">
    <property type="entry name" value="HTH_1"/>
    <property type="match status" value="1"/>
</dbReference>
<evidence type="ECO:0000259" key="5">
    <source>
        <dbReference type="PROSITE" id="PS50931"/>
    </source>
</evidence>
<dbReference type="SUPFAM" id="SSF46785">
    <property type="entry name" value="Winged helix' DNA-binding domain"/>
    <property type="match status" value="1"/>
</dbReference>
<dbReference type="InterPro" id="IPR036390">
    <property type="entry name" value="WH_DNA-bd_sf"/>
</dbReference>
<organism evidence="6 7">
    <name type="scientific">Streptomyces sviceus (strain ATCC 29083 / DSM 924 / JCM 4929 / NBRC 13980 / NCIMB 11184 / NRRL 5439 / UC 5370)</name>
    <dbReference type="NCBI Taxonomy" id="463191"/>
    <lineage>
        <taxon>Bacteria</taxon>
        <taxon>Bacillati</taxon>
        <taxon>Actinomycetota</taxon>
        <taxon>Actinomycetes</taxon>
        <taxon>Kitasatosporales</taxon>
        <taxon>Streptomycetaceae</taxon>
        <taxon>Streptomyces</taxon>
    </lineage>
</organism>
<dbReference type="GO" id="GO:0003700">
    <property type="term" value="F:DNA-binding transcription factor activity"/>
    <property type="evidence" value="ECO:0007669"/>
    <property type="project" value="InterPro"/>
</dbReference>
<dbReference type="HOGENOM" id="CLU_039613_6_4_11"/>
<keyword evidence="7" id="KW-1185">Reference proteome</keyword>
<dbReference type="FunFam" id="1.10.10.10:FF:000001">
    <property type="entry name" value="LysR family transcriptional regulator"/>
    <property type="match status" value="1"/>
</dbReference>
<accession>B5I3M3</accession>
<name>B5I3M3_STRX2</name>
<reference evidence="6" key="1">
    <citation type="submission" date="2009-10" db="EMBL/GenBank/DDBJ databases">
        <title>The genome sequence of Streptomyces sviceus strain ATCC 29083.</title>
        <authorList>
            <consortium name="The Broad Institute Genome Sequencing Platform"/>
            <consortium name="Broad Institute Microbial Sequencing Center"/>
            <person name="Fischbach M."/>
            <person name="Godfrey P."/>
            <person name="Ward D."/>
            <person name="Young S."/>
            <person name="Zeng Q."/>
            <person name="Koehrsen M."/>
            <person name="Alvarado L."/>
            <person name="Berlin A.M."/>
            <person name="Bochicchio J."/>
            <person name="Borenstein D."/>
            <person name="Chapman S.B."/>
            <person name="Chen Z."/>
            <person name="Engels R."/>
            <person name="Freedman E."/>
            <person name="Gellesch M."/>
            <person name="Goldberg J."/>
            <person name="Griggs A."/>
            <person name="Gujja S."/>
            <person name="Heilman E.R."/>
            <person name="Heiman D.I."/>
            <person name="Hepburn T.A."/>
            <person name="Howarth C."/>
            <person name="Jen D."/>
            <person name="Larson L."/>
            <person name="Lewis B."/>
            <person name="Mehta T."/>
            <person name="Park D."/>
            <person name="Pearson M."/>
            <person name="Richards J."/>
            <person name="Roberts A."/>
            <person name="Saif S."/>
            <person name="Shea T.D."/>
            <person name="Shenoy N."/>
            <person name="Sisk P."/>
            <person name="Stolte C."/>
            <person name="Sykes S.N."/>
            <person name="Thomson T."/>
            <person name="Walk T."/>
            <person name="White J."/>
            <person name="Yandava C."/>
            <person name="Straight P."/>
            <person name="Clardy J."/>
            <person name="Hung D."/>
            <person name="Kolter R."/>
            <person name="Mekalanos J."/>
            <person name="Walker S."/>
            <person name="Walsh C.T."/>
            <person name="Wieland-Brown L.C."/>
            <person name="Haas B."/>
            <person name="Nusbaum C."/>
            <person name="Birren B."/>
        </authorList>
    </citation>
    <scope>NUCLEOTIDE SEQUENCE [LARGE SCALE GENOMIC DNA]</scope>
    <source>
        <strain evidence="6">ATCC 29083</strain>
    </source>
</reference>
<dbReference type="SUPFAM" id="SSF53850">
    <property type="entry name" value="Periplasmic binding protein-like II"/>
    <property type="match status" value="1"/>
</dbReference>
<dbReference type="PANTHER" id="PTHR30346:SF0">
    <property type="entry name" value="HCA OPERON TRANSCRIPTIONAL ACTIVATOR HCAR"/>
    <property type="match status" value="1"/>
</dbReference>